<reference evidence="10" key="1">
    <citation type="submission" date="2023-05" db="EMBL/GenBank/DDBJ databases">
        <authorList>
            <person name="Stuckert A."/>
        </authorList>
    </citation>
    <scope>NUCLEOTIDE SEQUENCE</scope>
</reference>
<proteinExistence type="inferred from homology"/>
<dbReference type="Pfam" id="PF14943">
    <property type="entry name" value="MRP-S26"/>
    <property type="match status" value="1"/>
</dbReference>
<comment type="subcellular location">
    <subcellularLocation>
        <location evidence="1">Mitochondrion</location>
    </subcellularLocation>
</comment>
<comment type="caution">
    <text evidence="10">The sequence shown here is derived from an EMBL/GenBank/DDBJ whole genome shotgun (WGS) entry which is preliminary data.</text>
</comment>
<dbReference type="InterPro" id="IPR026140">
    <property type="entry name" value="Ribosomal_mS26"/>
</dbReference>
<keyword evidence="4" id="KW-0689">Ribosomal protein</keyword>
<keyword evidence="6" id="KW-0687">Ribonucleoprotein</keyword>
<name>A0ABN9G5P8_9NEOB</name>
<dbReference type="EMBL" id="CATNWA010017941">
    <property type="protein sequence ID" value="CAI9604172.1"/>
    <property type="molecule type" value="Genomic_DNA"/>
</dbReference>
<gene>
    <name evidence="10" type="ORF">SPARVUS_LOCUS13423474</name>
</gene>
<organism evidence="10 11">
    <name type="scientific">Staurois parvus</name>
    <dbReference type="NCBI Taxonomy" id="386267"/>
    <lineage>
        <taxon>Eukaryota</taxon>
        <taxon>Metazoa</taxon>
        <taxon>Chordata</taxon>
        <taxon>Craniata</taxon>
        <taxon>Vertebrata</taxon>
        <taxon>Euteleostomi</taxon>
        <taxon>Amphibia</taxon>
        <taxon>Batrachia</taxon>
        <taxon>Anura</taxon>
        <taxon>Neobatrachia</taxon>
        <taxon>Ranoidea</taxon>
        <taxon>Ranidae</taxon>
        <taxon>Staurois</taxon>
    </lineage>
</organism>
<comment type="similarity">
    <text evidence="2">Belongs to the mitochondrion-specific ribosomal protein mS26 family.</text>
</comment>
<evidence type="ECO:0000313" key="10">
    <source>
        <dbReference type="EMBL" id="CAI9604172.1"/>
    </source>
</evidence>
<evidence type="ECO:0000256" key="3">
    <source>
        <dbReference type="ARBA" id="ARBA00022946"/>
    </source>
</evidence>
<feature type="non-terminal residue" evidence="10">
    <location>
        <position position="100"/>
    </location>
</feature>
<evidence type="ECO:0000256" key="6">
    <source>
        <dbReference type="ARBA" id="ARBA00023274"/>
    </source>
</evidence>
<evidence type="ECO:0000256" key="1">
    <source>
        <dbReference type="ARBA" id="ARBA00004173"/>
    </source>
</evidence>
<evidence type="ECO:0000256" key="7">
    <source>
        <dbReference type="ARBA" id="ARBA00035138"/>
    </source>
</evidence>
<dbReference type="PANTHER" id="PTHR21035">
    <property type="entry name" value="28S RIBOSOMAL PROTEIN S26, MITOCHONDRIAL"/>
    <property type="match status" value="1"/>
</dbReference>
<feature type="non-terminal residue" evidence="10">
    <location>
        <position position="1"/>
    </location>
</feature>
<feature type="compositionally biased region" description="Basic residues" evidence="9">
    <location>
        <begin position="85"/>
        <end position="100"/>
    </location>
</feature>
<evidence type="ECO:0000256" key="5">
    <source>
        <dbReference type="ARBA" id="ARBA00023128"/>
    </source>
</evidence>
<sequence>LLNVQRRYREYSLLLTALRFQFRRELTQQQHELEVGSLAEQRHQQEMEEHGALMAWNLEENKKAILRSWKKRLHSSRERRSPDSRRRRTCRVSRRGRRRW</sequence>
<protein>
    <recommendedName>
        <fullName evidence="7">Small ribosomal subunit protein mS26</fullName>
    </recommendedName>
    <alternativeName>
        <fullName evidence="8">28S ribosomal protein S26, mitochondrial</fullName>
    </alternativeName>
</protein>
<keyword evidence="5" id="KW-0496">Mitochondrion</keyword>
<keyword evidence="3" id="KW-0809">Transit peptide</keyword>
<evidence type="ECO:0000313" key="11">
    <source>
        <dbReference type="Proteomes" id="UP001162483"/>
    </source>
</evidence>
<keyword evidence="11" id="KW-1185">Reference proteome</keyword>
<feature type="region of interest" description="Disordered" evidence="9">
    <location>
        <begin position="71"/>
        <end position="100"/>
    </location>
</feature>
<evidence type="ECO:0000256" key="2">
    <source>
        <dbReference type="ARBA" id="ARBA00009672"/>
    </source>
</evidence>
<dbReference type="PANTHER" id="PTHR21035:SF2">
    <property type="entry name" value="SMALL RIBOSOMAL SUBUNIT PROTEIN MS26"/>
    <property type="match status" value="1"/>
</dbReference>
<evidence type="ECO:0000256" key="4">
    <source>
        <dbReference type="ARBA" id="ARBA00022980"/>
    </source>
</evidence>
<feature type="compositionally biased region" description="Basic and acidic residues" evidence="9">
    <location>
        <begin position="75"/>
        <end position="84"/>
    </location>
</feature>
<dbReference type="Proteomes" id="UP001162483">
    <property type="component" value="Unassembled WGS sequence"/>
</dbReference>
<accession>A0ABN9G5P8</accession>
<evidence type="ECO:0000256" key="8">
    <source>
        <dbReference type="ARBA" id="ARBA00035344"/>
    </source>
</evidence>
<evidence type="ECO:0000256" key="9">
    <source>
        <dbReference type="SAM" id="MobiDB-lite"/>
    </source>
</evidence>